<accession>A0A3S3Q748</accession>
<evidence type="ECO:0000259" key="11">
    <source>
        <dbReference type="PROSITE" id="PS50011"/>
    </source>
</evidence>
<dbReference type="SMART" id="SM00220">
    <property type="entry name" value="S_TKc"/>
    <property type="match status" value="1"/>
</dbReference>
<dbReference type="SUPFAM" id="SSF56112">
    <property type="entry name" value="Protein kinase-like (PK-like)"/>
    <property type="match status" value="1"/>
</dbReference>
<evidence type="ECO:0000256" key="6">
    <source>
        <dbReference type="ARBA" id="ARBA00022777"/>
    </source>
</evidence>
<dbReference type="GO" id="GO:0005524">
    <property type="term" value="F:ATP binding"/>
    <property type="evidence" value="ECO:0007669"/>
    <property type="project" value="UniProtKB-UniRule"/>
</dbReference>
<feature type="binding site" evidence="10">
    <location>
        <position position="39"/>
    </location>
    <ligand>
        <name>ATP</name>
        <dbReference type="ChEBI" id="CHEBI:30616"/>
    </ligand>
</feature>
<dbReference type="Proteomes" id="UP000285301">
    <property type="component" value="Unassembled WGS sequence"/>
</dbReference>
<evidence type="ECO:0000256" key="4">
    <source>
        <dbReference type="ARBA" id="ARBA00022679"/>
    </source>
</evidence>
<dbReference type="InterPro" id="IPR017441">
    <property type="entry name" value="Protein_kinase_ATP_BS"/>
</dbReference>
<reference evidence="13" key="2">
    <citation type="submission" date="2018-11" db="EMBL/GenBank/DDBJ databases">
        <title>Trombidioid mite genomics.</title>
        <authorList>
            <person name="Dong X."/>
        </authorList>
    </citation>
    <scope>NUCLEOTIDE SEQUENCE</scope>
    <source>
        <strain evidence="13">UoL-WK</strain>
    </source>
</reference>
<dbReference type="InterPro" id="IPR050108">
    <property type="entry name" value="CDK"/>
</dbReference>
<dbReference type="PROSITE" id="PS00107">
    <property type="entry name" value="PROTEIN_KINASE_ATP"/>
    <property type="match status" value="1"/>
</dbReference>
<keyword evidence="6 13" id="KW-0418">Kinase</keyword>
<comment type="caution">
    <text evidence="13">The sequence shown here is derived from an EMBL/GenBank/DDBJ whole genome shotgun (WGS) entry which is preliminary data.</text>
</comment>
<dbReference type="InterPro" id="IPR000719">
    <property type="entry name" value="Prot_kinase_dom"/>
</dbReference>
<proteinExistence type="inferred from homology"/>
<comment type="catalytic activity">
    <reaction evidence="8">
        <text>L-threonyl-[protein] + ATP = O-phospho-L-threonyl-[protein] + ADP + H(+)</text>
        <dbReference type="Rhea" id="RHEA:46608"/>
        <dbReference type="Rhea" id="RHEA-COMP:11060"/>
        <dbReference type="Rhea" id="RHEA-COMP:11605"/>
        <dbReference type="ChEBI" id="CHEBI:15378"/>
        <dbReference type="ChEBI" id="CHEBI:30013"/>
        <dbReference type="ChEBI" id="CHEBI:30616"/>
        <dbReference type="ChEBI" id="CHEBI:61977"/>
        <dbReference type="ChEBI" id="CHEBI:456216"/>
        <dbReference type="EC" id="2.7.11.22"/>
    </reaction>
</comment>
<dbReference type="OrthoDB" id="1732493at2759"/>
<dbReference type="EMBL" id="NCKU01000521">
    <property type="protein sequence ID" value="RWS15199.1"/>
    <property type="molecule type" value="Genomic_DNA"/>
</dbReference>
<gene>
    <name evidence="14" type="ORF">B4U79_00006</name>
    <name evidence="12" type="ORF">B4U79_03177</name>
    <name evidence="13" type="ORF">B4U79_08173</name>
</gene>
<dbReference type="GO" id="GO:0007346">
    <property type="term" value="P:regulation of mitotic cell cycle"/>
    <property type="evidence" value="ECO:0007669"/>
    <property type="project" value="TreeGrafter"/>
</dbReference>
<evidence type="ECO:0000256" key="1">
    <source>
        <dbReference type="ARBA" id="ARBA00006485"/>
    </source>
</evidence>
<evidence type="ECO:0000256" key="7">
    <source>
        <dbReference type="ARBA" id="ARBA00022840"/>
    </source>
</evidence>
<dbReference type="InterPro" id="IPR011009">
    <property type="entry name" value="Kinase-like_dom_sf"/>
</dbReference>
<dbReference type="AlphaFoldDB" id="A0A3S3Q748"/>
<evidence type="ECO:0000313" key="15">
    <source>
        <dbReference type="Proteomes" id="UP000285301"/>
    </source>
</evidence>
<dbReference type="EC" id="2.7.11.22" evidence="2"/>
<sequence length="118" mass="13429">MGGCRSVSQFEKLNRIGEGTYGVVYRARDTLSNEIVALKKIRMEREKDGIPVTALREINILLNLRHENIVRLKEISVGRKLDNIFLVMEYCEQDIASLLDNMPLPFSESQVCSARSLT</sequence>
<evidence type="ECO:0000256" key="5">
    <source>
        <dbReference type="ARBA" id="ARBA00022741"/>
    </source>
</evidence>
<protein>
    <recommendedName>
        <fullName evidence="2">cyclin-dependent kinase</fullName>
        <ecNumber evidence="2">2.7.11.22</ecNumber>
    </recommendedName>
</protein>
<dbReference type="EMBL" id="NCKU01006072">
    <property type="protein sequence ID" value="RWS03859.1"/>
    <property type="molecule type" value="Genomic_DNA"/>
</dbReference>
<evidence type="ECO:0000256" key="2">
    <source>
        <dbReference type="ARBA" id="ARBA00012425"/>
    </source>
</evidence>
<feature type="domain" description="Protein kinase" evidence="11">
    <location>
        <begin position="10"/>
        <end position="118"/>
    </location>
</feature>
<evidence type="ECO:0000313" key="14">
    <source>
        <dbReference type="EMBL" id="RWS15211.1"/>
    </source>
</evidence>
<evidence type="ECO:0000313" key="12">
    <source>
        <dbReference type="EMBL" id="RWS03859.1"/>
    </source>
</evidence>
<dbReference type="Gene3D" id="3.30.200.20">
    <property type="entry name" value="Phosphorylase Kinase, domain 1"/>
    <property type="match status" value="1"/>
</dbReference>
<evidence type="ECO:0000256" key="9">
    <source>
        <dbReference type="ARBA" id="ARBA00048367"/>
    </source>
</evidence>
<comment type="similarity">
    <text evidence="1">Belongs to the protein kinase superfamily. CMGC Ser/Thr protein kinase family. CDC2/CDKX subfamily.</text>
</comment>
<evidence type="ECO:0000313" key="13">
    <source>
        <dbReference type="EMBL" id="RWS15199.1"/>
    </source>
</evidence>
<dbReference type="Pfam" id="PF00069">
    <property type="entry name" value="Pkinase"/>
    <property type="match status" value="1"/>
</dbReference>
<dbReference type="STRING" id="1965070.A0A3S3Q748"/>
<organism evidence="13 15">
    <name type="scientific">Dinothrombium tinctorium</name>
    <dbReference type="NCBI Taxonomy" id="1965070"/>
    <lineage>
        <taxon>Eukaryota</taxon>
        <taxon>Metazoa</taxon>
        <taxon>Ecdysozoa</taxon>
        <taxon>Arthropoda</taxon>
        <taxon>Chelicerata</taxon>
        <taxon>Arachnida</taxon>
        <taxon>Acari</taxon>
        <taxon>Acariformes</taxon>
        <taxon>Trombidiformes</taxon>
        <taxon>Prostigmata</taxon>
        <taxon>Anystina</taxon>
        <taxon>Parasitengona</taxon>
        <taxon>Trombidioidea</taxon>
        <taxon>Trombidiidae</taxon>
        <taxon>Dinothrombium</taxon>
    </lineage>
</organism>
<keyword evidence="15" id="KW-1185">Reference proteome</keyword>
<dbReference type="FunFam" id="3.30.200.20:FF:000054">
    <property type="entry name" value="Cyclin-dependent kinase 11B"/>
    <property type="match status" value="1"/>
</dbReference>
<dbReference type="PANTHER" id="PTHR24056">
    <property type="entry name" value="CELL DIVISION PROTEIN KINASE"/>
    <property type="match status" value="1"/>
</dbReference>
<name>A0A3S3Q748_9ACAR</name>
<evidence type="ECO:0000256" key="3">
    <source>
        <dbReference type="ARBA" id="ARBA00022527"/>
    </source>
</evidence>
<dbReference type="EMBL" id="NCKU01000518">
    <property type="protein sequence ID" value="RWS15211.1"/>
    <property type="molecule type" value="Genomic_DNA"/>
</dbReference>
<dbReference type="PROSITE" id="PS50011">
    <property type="entry name" value="PROTEIN_KINASE_DOM"/>
    <property type="match status" value="1"/>
</dbReference>
<dbReference type="GO" id="GO:0005634">
    <property type="term" value="C:nucleus"/>
    <property type="evidence" value="ECO:0007669"/>
    <property type="project" value="TreeGrafter"/>
</dbReference>
<keyword evidence="3" id="KW-0723">Serine/threonine-protein kinase</keyword>
<dbReference type="PANTHER" id="PTHR24056:SF508">
    <property type="entry name" value="CYCLIN-DEPENDENT KINASE 10"/>
    <property type="match status" value="1"/>
</dbReference>
<comment type="catalytic activity">
    <reaction evidence="9">
        <text>L-seryl-[protein] + ATP = O-phospho-L-seryl-[protein] + ADP + H(+)</text>
        <dbReference type="Rhea" id="RHEA:17989"/>
        <dbReference type="Rhea" id="RHEA-COMP:9863"/>
        <dbReference type="Rhea" id="RHEA-COMP:11604"/>
        <dbReference type="ChEBI" id="CHEBI:15378"/>
        <dbReference type="ChEBI" id="CHEBI:29999"/>
        <dbReference type="ChEBI" id="CHEBI:30616"/>
        <dbReference type="ChEBI" id="CHEBI:83421"/>
        <dbReference type="ChEBI" id="CHEBI:456216"/>
        <dbReference type="EC" id="2.7.11.22"/>
    </reaction>
</comment>
<evidence type="ECO:0000256" key="10">
    <source>
        <dbReference type="PROSITE-ProRule" id="PRU10141"/>
    </source>
</evidence>
<dbReference type="GO" id="GO:0004693">
    <property type="term" value="F:cyclin-dependent protein serine/threonine kinase activity"/>
    <property type="evidence" value="ECO:0007669"/>
    <property type="project" value="UniProtKB-EC"/>
</dbReference>
<evidence type="ECO:0000256" key="8">
    <source>
        <dbReference type="ARBA" id="ARBA00047811"/>
    </source>
</evidence>
<keyword evidence="7 10" id="KW-0067">ATP-binding</keyword>
<reference evidence="13 15" key="1">
    <citation type="journal article" date="2018" name="Gigascience">
        <title>Genomes of trombidid mites reveal novel predicted allergens and laterally-transferred genes associated with secondary metabolism.</title>
        <authorList>
            <person name="Dong X."/>
            <person name="Chaisiri K."/>
            <person name="Xia D."/>
            <person name="Armstrong S.D."/>
            <person name="Fang Y."/>
            <person name="Donnelly M.J."/>
            <person name="Kadowaki T."/>
            <person name="McGarry J.W."/>
            <person name="Darby A.C."/>
            <person name="Makepeace B.L."/>
        </authorList>
    </citation>
    <scope>NUCLEOTIDE SEQUENCE [LARGE SCALE GENOMIC DNA]</scope>
    <source>
        <strain evidence="13">UoL-WK</strain>
    </source>
</reference>
<keyword evidence="5 10" id="KW-0547">Nucleotide-binding</keyword>
<keyword evidence="4" id="KW-0808">Transferase</keyword>